<dbReference type="InterPro" id="IPR018790">
    <property type="entry name" value="DUF2358"/>
</dbReference>
<name>A0AAV8V3Z7_9RHOD</name>
<sequence>MNPDRRGRSLGMRRSVRLTMAMTGMDKLERMRESAEQLKCPFLRRRAVDFADAVKVVADWVASRHKRLDIRPFLQTGELKRTKLSTEQVFEILRDDFLVNKYYITGALTSQIYRDDCFFDSPDPDLPIRDLKKYRDAASNLFNRRLSRCDLLSIEIVEDKLIVAEWRLEGVLRLPWKPSVKAFLGKTKFFLDGDGLVRRHEEQWSITVFDAFISTLLLKDFGAPGAPPVEVVADPQFKRVYL</sequence>
<protein>
    <recommendedName>
        <fullName evidence="3">SnoaL-like domain-containing protein</fullName>
    </recommendedName>
</protein>
<gene>
    <name evidence="1" type="ORF">NDN08_005243</name>
</gene>
<organism evidence="1 2">
    <name type="scientific">Rhodosorus marinus</name>
    <dbReference type="NCBI Taxonomy" id="101924"/>
    <lineage>
        <taxon>Eukaryota</taxon>
        <taxon>Rhodophyta</taxon>
        <taxon>Stylonematophyceae</taxon>
        <taxon>Stylonematales</taxon>
        <taxon>Stylonemataceae</taxon>
        <taxon>Rhodosorus</taxon>
    </lineage>
</organism>
<proteinExistence type="predicted"/>
<comment type="caution">
    <text evidence="1">The sequence shown here is derived from an EMBL/GenBank/DDBJ whole genome shotgun (WGS) entry which is preliminary data.</text>
</comment>
<dbReference type="EMBL" id="JAMWBK010000001">
    <property type="protein sequence ID" value="KAJ8908537.1"/>
    <property type="molecule type" value="Genomic_DNA"/>
</dbReference>
<evidence type="ECO:0000313" key="1">
    <source>
        <dbReference type="EMBL" id="KAJ8908537.1"/>
    </source>
</evidence>
<dbReference type="AlphaFoldDB" id="A0AAV8V3Z7"/>
<accession>A0AAV8V3Z7</accession>
<dbReference type="Proteomes" id="UP001157974">
    <property type="component" value="Unassembled WGS sequence"/>
</dbReference>
<dbReference type="PANTHER" id="PTHR34123">
    <property type="entry name" value="OS04G0578200 PROTEIN"/>
    <property type="match status" value="1"/>
</dbReference>
<dbReference type="PANTHER" id="PTHR34123:SF3">
    <property type="entry name" value="SNOAL-LIKE DOMAIN-CONTAINING PROTEIN"/>
    <property type="match status" value="1"/>
</dbReference>
<evidence type="ECO:0000313" key="2">
    <source>
        <dbReference type="Proteomes" id="UP001157974"/>
    </source>
</evidence>
<dbReference type="Pfam" id="PF10184">
    <property type="entry name" value="DUF2358"/>
    <property type="match status" value="1"/>
</dbReference>
<dbReference type="SUPFAM" id="SSF54427">
    <property type="entry name" value="NTF2-like"/>
    <property type="match status" value="1"/>
</dbReference>
<evidence type="ECO:0008006" key="3">
    <source>
        <dbReference type="Google" id="ProtNLM"/>
    </source>
</evidence>
<dbReference type="InterPro" id="IPR032710">
    <property type="entry name" value="NTF2-like_dom_sf"/>
</dbReference>
<reference evidence="1 2" key="1">
    <citation type="journal article" date="2023" name="Nat. Commun.">
        <title>Origin of minicircular mitochondrial genomes in red algae.</title>
        <authorList>
            <person name="Lee Y."/>
            <person name="Cho C.H."/>
            <person name="Lee Y.M."/>
            <person name="Park S.I."/>
            <person name="Yang J.H."/>
            <person name="West J.A."/>
            <person name="Bhattacharya D."/>
            <person name="Yoon H.S."/>
        </authorList>
    </citation>
    <scope>NUCLEOTIDE SEQUENCE [LARGE SCALE GENOMIC DNA]</scope>
    <source>
        <strain evidence="1 2">CCMP1338</strain>
        <tissue evidence="1">Whole cell</tissue>
    </source>
</reference>
<keyword evidence="2" id="KW-1185">Reference proteome</keyword>